<comment type="caution">
    <text evidence="1">The sequence shown here is derived from an EMBL/GenBank/DDBJ whole genome shotgun (WGS) entry which is preliminary data.</text>
</comment>
<evidence type="ECO:0000313" key="2">
    <source>
        <dbReference type="Proteomes" id="UP000003490"/>
    </source>
</evidence>
<accession>A7VQ11</accession>
<sequence length="40" mass="4486">MVKKTSPVWRRREEILASFLNRGIARLPGGEAGDPQASYQ</sequence>
<protein>
    <submittedName>
        <fullName evidence="1">Uncharacterized protein</fullName>
    </submittedName>
</protein>
<dbReference type="HOGENOM" id="CLU_3287413_0_0_9"/>
<reference evidence="1 2" key="2">
    <citation type="submission" date="2007-08" db="EMBL/GenBank/DDBJ databases">
        <authorList>
            <person name="Fulton L."/>
            <person name="Clifton S."/>
            <person name="Fulton B."/>
            <person name="Xu J."/>
            <person name="Minx P."/>
            <person name="Pepin K.H."/>
            <person name="Johnson M."/>
            <person name="Thiruvilangam P."/>
            <person name="Bhonagiri V."/>
            <person name="Nash W.E."/>
            <person name="Wang C."/>
            <person name="Mardis E.R."/>
            <person name="Wilson R.K."/>
        </authorList>
    </citation>
    <scope>NUCLEOTIDE SEQUENCE [LARGE SCALE GENOMIC DNA]</scope>
    <source>
        <strain evidence="1 2">DSM 753</strain>
    </source>
</reference>
<reference evidence="1 2" key="1">
    <citation type="submission" date="2007-08" db="EMBL/GenBank/DDBJ databases">
        <title>Draft genome sequence of Clostridium leptum (DSM 753).</title>
        <authorList>
            <person name="Sudarsanam P."/>
            <person name="Ley R."/>
            <person name="Guruge J."/>
            <person name="Turnbaugh P.J."/>
            <person name="Mahowald M."/>
            <person name="Liep D."/>
            <person name="Gordon J."/>
        </authorList>
    </citation>
    <scope>NUCLEOTIDE SEQUENCE [LARGE SCALE GENOMIC DNA]</scope>
    <source>
        <strain evidence="1 2">DSM 753</strain>
    </source>
</reference>
<organism evidence="1 2">
    <name type="scientific">[Clostridium] leptum DSM 753</name>
    <dbReference type="NCBI Taxonomy" id="428125"/>
    <lineage>
        <taxon>Bacteria</taxon>
        <taxon>Bacillati</taxon>
        <taxon>Bacillota</taxon>
        <taxon>Clostridia</taxon>
        <taxon>Eubacteriales</taxon>
        <taxon>Oscillospiraceae</taxon>
        <taxon>Oscillospiraceae incertae sedis</taxon>
    </lineage>
</organism>
<proteinExistence type="predicted"/>
<name>A7VQ11_9FIRM</name>
<dbReference type="AlphaFoldDB" id="A7VQ11"/>
<evidence type="ECO:0000313" key="1">
    <source>
        <dbReference type="EMBL" id="EDO62516.1"/>
    </source>
</evidence>
<dbReference type="Proteomes" id="UP000003490">
    <property type="component" value="Unassembled WGS sequence"/>
</dbReference>
<gene>
    <name evidence="1" type="ORF">CLOLEP_00638</name>
</gene>
<dbReference type="EMBL" id="ABCB02000014">
    <property type="protein sequence ID" value="EDO62516.1"/>
    <property type="molecule type" value="Genomic_DNA"/>
</dbReference>